<dbReference type="EMBL" id="PSVT01000052">
    <property type="protein sequence ID" value="PPH72292.1"/>
    <property type="molecule type" value="Genomic_DNA"/>
</dbReference>
<reference evidence="1 2" key="1">
    <citation type="submission" date="2018-02" db="EMBL/GenBank/DDBJ databases">
        <title>Bacteriophage NCPPB3778 and a type I-E CRISPR drive the evolution of the US Biological Select Agent, Rathayibacter toxicus.</title>
        <authorList>
            <person name="Davis E.W.II."/>
            <person name="Tabima J.F."/>
            <person name="Weisberg A.J."/>
            <person name="Lopes L.D."/>
            <person name="Wiseman M.S."/>
            <person name="Wiseman M.S."/>
            <person name="Pupko T."/>
            <person name="Belcher M.S."/>
            <person name="Sechler A.J."/>
            <person name="Tancos M.A."/>
            <person name="Schroeder B.K."/>
            <person name="Murray T.D."/>
            <person name="Luster D.G."/>
            <person name="Schneider W.L."/>
            <person name="Rogers E."/>
            <person name="Andreote F.D."/>
            <person name="Grunwald N.J."/>
            <person name="Putnam M.L."/>
            <person name="Chang J.H."/>
        </authorList>
    </citation>
    <scope>NUCLEOTIDE SEQUENCE [LARGE SCALE GENOMIC DNA]</scope>
    <source>
        <strain evidence="1 2">AY1D6</strain>
    </source>
</reference>
<keyword evidence="2" id="KW-1185">Reference proteome</keyword>
<organism evidence="1 2">
    <name type="scientific">Rathayibacter rathayi</name>
    <name type="common">Corynebacterium rathayi</name>
    <dbReference type="NCBI Taxonomy" id="33887"/>
    <lineage>
        <taxon>Bacteria</taxon>
        <taxon>Bacillati</taxon>
        <taxon>Actinomycetota</taxon>
        <taxon>Actinomycetes</taxon>
        <taxon>Micrococcales</taxon>
        <taxon>Microbacteriaceae</taxon>
        <taxon>Rathayibacter</taxon>
    </lineage>
</organism>
<gene>
    <name evidence="1" type="ORF">C5C40_14720</name>
</gene>
<evidence type="ECO:0000313" key="1">
    <source>
        <dbReference type="EMBL" id="PPH72292.1"/>
    </source>
</evidence>
<proteinExistence type="predicted"/>
<name>A0ABX5AA02_RATRA</name>
<protein>
    <recommendedName>
        <fullName evidence="3">WXG100 family type VII secretion target</fullName>
    </recommendedName>
</protein>
<accession>A0ABX5AA02</accession>
<dbReference type="Proteomes" id="UP000239698">
    <property type="component" value="Unassembled WGS sequence"/>
</dbReference>
<evidence type="ECO:0008006" key="3">
    <source>
        <dbReference type="Google" id="ProtNLM"/>
    </source>
</evidence>
<evidence type="ECO:0000313" key="2">
    <source>
        <dbReference type="Proteomes" id="UP000239698"/>
    </source>
</evidence>
<comment type="caution">
    <text evidence="1">The sequence shown here is derived from an EMBL/GenBank/DDBJ whole genome shotgun (WGS) entry which is preliminary data.</text>
</comment>
<sequence>MQELDEVIAQLNTVRSTVQAFRVDDYKDAGGAQWAGQGRTRFTASVDTAKSNFEQISEQIEQAISDCKSKQRTLAFSINPLEHPALSVQAVAIALN</sequence>